<dbReference type="NCBIfam" id="NF041216">
    <property type="entry name" value="CU044_2847_fam"/>
    <property type="match status" value="1"/>
</dbReference>
<evidence type="ECO:0000313" key="2">
    <source>
        <dbReference type="EMBL" id="ABG53978.1"/>
    </source>
</evidence>
<organism evidence="2">
    <name type="scientific">Trichodesmium erythraeum (strain IMS101)</name>
    <dbReference type="NCBI Taxonomy" id="203124"/>
    <lineage>
        <taxon>Bacteria</taxon>
        <taxon>Bacillati</taxon>
        <taxon>Cyanobacteriota</taxon>
        <taxon>Cyanophyceae</taxon>
        <taxon>Oscillatoriophycideae</taxon>
        <taxon>Oscillatoriales</taxon>
        <taxon>Microcoleaceae</taxon>
        <taxon>Trichodesmium</taxon>
    </lineage>
</organism>
<evidence type="ECO:0000259" key="1">
    <source>
        <dbReference type="Pfam" id="PF19493"/>
    </source>
</evidence>
<feature type="domain" description="Trypsin-co-occurring" evidence="1">
    <location>
        <begin position="30"/>
        <end position="98"/>
    </location>
</feature>
<proteinExistence type="predicted"/>
<dbReference type="EMBL" id="CP000393">
    <property type="protein sequence ID" value="ABG53978.1"/>
    <property type="molecule type" value="Genomic_DNA"/>
</dbReference>
<dbReference type="InterPro" id="IPR045794">
    <property type="entry name" value="Trypco1"/>
</dbReference>
<dbReference type="eggNOG" id="ENOG50333B3">
    <property type="taxonomic scope" value="Bacteria"/>
</dbReference>
<dbReference type="HOGENOM" id="CLU_2181225_0_0_3"/>
<dbReference type="OrthoDB" id="5772934at2"/>
<dbReference type="AlphaFoldDB" id="Q10UU6"/>
<dbReference type="RefSeq" id="WP_011614271.1">
    <property type="nucleotide sequence ID" value="NC_008312.1"/>
</dbReference>
<dbReference type="Pfam" id="PF19493">
    <property type="entry name" value="Trypco1"/>
    <property type="match status" value="1"/>
</dbReference>
<name>Q10UU6_TRIEI</name>
<gene>
    <name evidence="2" type="ordered locus">Tery_5075</name>
</gene>
<reference evidence="2" key="1">
    <citation type="submission" date="2006-06" db="EMBL/GenBank/DDBJ databases">
        <title>Complete sequence of Trichodesmium erythraeum IMS101.</title>
        <authorList>
            <consortium name="US DOE Joint Genome Institute"/>
            <person name="Copeland A."/>
            <person name="Lucas S."/>
            <person name="Lapidus A."/>
            <person name="Barry K."/>
            <person name="Detter J.C."/>
            <person name="Glavina del Rio T."/>
            <person name="Hammon N."/>
            <person name="Israni S."/>
            <person name="Dalin E."/>
            <person name="Tice H."/>
            <person name="Pitluck S."/>
            <person name="Kiss H."/>
            <person name="Munk A.C."/>
            <person name="Brettin T."/>
            <person name="Bruce D."/>
            <person name="Han C."/>
            <person name="Tapia R."/>
            <person name="Gilna P."/>
            <person name="Schmutz J."/>
            <person name="Larimer F."/>
            <person name="Land M."/>
            <person name="Hauser L."/>
            <person name="Kyrpides N."/>
            <person name="Kim E."/>
            <person name="Richardson P."/>
        </authorList>
    </citation>
    <scope>NUCLEOTIDE SEQUENCE [LARGE SCALE GENOMIC DNA]</scope>
    <source>
        <strain evidence="2">IMS101</strain>
    </source>
</reference>
<sequence>MATRLIELENGILVYSGASEDESETISTNFIKGVKSAFAQIKPILISISRPIAEAWQEINKDMEIEQAEVEVGLNFEGQGNIYITKGKGGTNLKVKLVLKPKKLENE</sequence>
<accession>Q10UU6</accession>
<protein>
    <recommendedName>
        <fullName evidence="1">Trypsin-co-occurring domain-containing protein</fullName>
    </recommendedName>
</protein>
<dbReference type="KEGG" id="ter:Tery_5075"/>
<dbReference type="STRING" id="203124.Tery_5075"/>